<dbReference type="SUPFAM" id="SSF64158">
    <property type="entry name" value="2,3-Bisphosphoglycerate-independent phosphoglycerate mutase, substrate-binding domain"/>
    <property type="match status" value="1"/>
</dbReference>
<feature type="binding site" evidence="10 12">
    <location>
        <position position="363"/>
    </location>
    <ligand>
        <name>substrate</name>
    </ligand>
</feature>
<feature type="domain" description="BPG-independent PGAM N-terminal" evidence="15">
    <location>
        <begin position="82"/>
        <end position="326"/>
    </location>
</feature>
<evidence type="ECO:0000256" key="12">
    <source>
        <dbReference type="PIRSR" id="PIRSR001492-2"/>
    </source>
</evidence>
<comment type="function">
    <text evidence="3 10">Catalyzes the interconversion of 2-phosphoglycerate and 3-phosphoglycerate.</text>
</comment>
<feature type="binding site" evidence="13">
    <location>
        <position position="12"/>
    </location>
    <ligand>
        <name>Mn(2+)</name>
        <dbReference type="ChEBI" id="CHEBI:29035"/>
        <label>2</label>
    </ligand>
</feature>
<feature type="binding site" evidence="13">
    <location>
        <position position="471"/>
    </location>
    <ligand>
        <name>Mn(2+)</name>
        <dbReference type="ChEBI" id="CHEBI:29035"/>
        <label>2</label>
    </ligand>
</feature>
<name>A0A0G1GTR1_9BACT</name>
<evidence type="ECO:0000259" key="15">
    <source>
        <dbReference type="Pfam" id="PF06415"/>
    </source>
</evidence>
<gene>
    <name evidence="10" type="primary">gpmI</name>
    <name evidence="16" type="ORF">UW22_C0010G0022</name>
</gene>
<feature type="binding site" evidence="13">
    <location>
        <position position="434"/>
    </location>
    <ligand>
        <name>Mn(2+)</name>
        <dbReference type="ChEBI" id="CHEBI:29035"/>
        <label>1</label>
    </ligand>
</feature>
<evidence type="ECO:0000256" key="11">
    <source>
        <dbReference type="NCBIfam" id="TIGR01307"/>
    </source>
</evidence>
<evidence type="ECO:0000256" key="1">
    <source>
        <dbReference type="ARBA" id="ARBA00000370"/>
    </source>
</evidence>
<evidence type="ECO:0000256" key="6">
    <source>
        <dbReference type="ARBA" id="ARBA00022723"/>
    </source>
</evidence>
<dbReference type="EMBL" id="LCHM01000010">
    <property type="protein sequence ID" value="KKT38486.1"/>
    <property type="molecule type" value="Genomic_DNA"/>
</dbReference>
<keyword evidence="8 13" id="KW-0464">Manganese</keyword>
<dbReference type="CDD" id="cd16010">
    <property type="entry name" value="iPGM"/>
    <property type="match status" value="1"/>
</dbReference>
<dbReference type="PANTHER" id="PTHR31637">
    <property type="entry name" value="2,3-BISPHOSPHOGLYCERATE-INDEPENDENT PHOSPHOGLYCERATE MUTASE"/>
    <property type="match status" value="1"/>
</dbReference>
<dbReference type="AlphaFoldDB" id="A0A0G1GTR1"/>
<feature type="binding site" evidence="10 12">
    <location>
        <position position="191"/>
    </location>
    <ligand>
        <name>substrate</name>
    </ligand>
</feature>
<dbReference type="GO" id="GO:0006096">
    <property type="term" value="P:glycolytic process"/>
    <property type="evidence" value="ECO:0007669"/>
    <property type="project" value="UniProtKB-UniRule"/>
</dbReference>
<comment type="caution">
    <text evidence="10">Lacks conserved residue(s) required for the propagation of feature annotation.</text>
</comment>
<dbReference type="InterPro" id="IPR006124">
    <property type="entry name" value="Metalloenzyme"/>
</dbReference>
<dbReference type="InterPro" id="IPR005995">
    <property type="entry name" value="Pgm_bpd_ind"/>
</dbReference>
<evidence type="ECO:0000256" key="9">
    <source>
        <dbReference type="ARBA" id="ARBA00023235"/>
    </source>
</evidence>
<evidence type="ECO:0000256" key="10">
    <source>
        <dbReference type="HAMAP-Rule" id="MF_01038"/>
    </source>
</evidence>
<feature type="binding site" evidence="10 12">
    <location>
        <position position="123"/>
    </location>
    <ligand>
        <name>substrate</name>
    </ligand>
</feature>
<dbReference type="Pfam" id="PF06415">
    <property type="entry name" value="iPGM_N"/>
    <property type="match status" value="1"/>
</dbReference>
<dbReference type="InterPro" id="IPR011258">
    <property type="entry name" value="BPG-indep_PGM_N"/>
</dbReference>
<evidence type="ECO:0000256" key="2">
    <source>
        <dbReference type="ARBA" id="ARBA00001936"/>
    </source>
</evidence>
<proteinExistence type="inferred from homology"/>
<evidence type="ECO:0000256" key="13">
    <source>
        <dbReference type="PIRSR" id="PIRSR001492-3"/>
    </source>
</evidence>
<dbReference type="EC" id="5.4.2.12" evidence="10 11"/>
<dbReference type="SUPFAM" id="SSF53649">
    <property type="entry name" value="Alkaline phosphatase-like"/>
    <property type="match status" value="1"/>
</dbReference>
<dbReference type="GO" id="GO:0006007">
    <property type="term" value="P:glucose catabolic process"/>
    <property type="evidence" value="ECO:0007669"/>
    <property type="project" value="InterPro"/>
</dbReference>
<comment type="subunit">
    <text evidence="10">Monomer.</text>
</comment>
<evidence type="ECO:0000256" key="3">
    <source>
        <dbReference type="ARBA" id="ARBA00002315"/>
    </source>
</evidence>
<evidence type="ECO:0000313" key="16">
    <source>
        <dbReference type="EMBL" id="KKT38486.1"/>
    </source>
</evidence>
<dbReference type="GO" id="GO:0005829">
    <property type="term" value="C:cytosol"/>
    <property type="evidence" value="ECO:0007669"/>
    <property type="project" value="TreeGrafter"/>
</dbReference>
<dbReference type="GO" id="GO:0004619">
    <property type="term" value="F:phosphoglycerate mutase activity"/>
    <property type="evidence" value="ECO:0007669"/>
    <property type="project" value="UniProtKB-UniRule"/>
</dbReference>
<dbReference type="UniPathway" id="UPA00109">
    <property type="reaction ID" value="UER00186"/>
</dbReference>
<dbReference type="Proteomes" id="UP000034617">
    <property type="component" value="Unassembled WGS sequence"/>
</dbReference>
<evidence type="ECO:0000256" key="7">
    <source>
        <dbReference type="ARBA" id="ARBA00023152"/>
    </source>
</evidence>
<evidence type="ECO:0000256" key="4">
    <source>
        <dbReference type="ARBA" id="ARBA00004798"/>
    </source>
</evidence>
<comment type="similarity">
    <text evidence="5 10">Belongs to the BPG-independent phosphoglycerate mutase family.</text>
</comment>
<dbReference type="PIRSF" id="PIRSF001492">
    <property type="entry name" value="IPGAM"/>
    <property type="match status" value="1"/>
</dbReference>
<feature type="binding site" evidence="13">
    <location>
        <position position="430"/>
    </location>
    <ligand>
        <name>Mn(2+)</name>
        <dbReference type="ChEBI" id="CHEBI:29035"/>
        <label>1</label>
    </ligand>
</feature>
<keyword evidence="6 13" id="KW-0479">Metal-binding</keyword>
<feature type="binding site" evidence="13">
    <location>
        <position position="472"/>
    </location>
    <ligand>
        <name>Mn(2+)</name>
        <dbReference type="ChEBI" id="CHEBI:29035"/>
        <label>2</label>
    </ligand>
</feature>
<keyword evidence="9 10" id="KW-0413">Isomerase</keyword>
<feature type="binding site" evidence="10 12">
    <location>
        <begin position="261"/>
        <end position="264"/>
    </location>
    <ligand>
        <name>substrate</name>
    </ligand>
</feature>
<feature type="binding site" evidence="10 12">
    <location>
        <position position="185"/>
    </location>
    <ligand>
        <name>substrate</name>
    </ligand>
</feature>
<reference evidence="16 17" key="1">
    <citation type="journal article" date="2015" name="Nature">
        <title>rRNA introns, odd ribosomes, and small enigmatic genomes across a large radiation of phyla.</title>
        <authorList>
            <person name="Brown C.T."/>
            <person name="Hug L.A."/>
            <person name="Thomas B.C."/>
            <person name="Sharon I."/>
            <person name="Castelle C.J."/>
            <person name="Singh A."/>
            <person name="Wilkins M.J."/>
            <person name="Williams K.H."/>
            <person name="Banfield J.F."/>
        </authorList>
    </citation>
    <scope>NUCLEOTIDE SEQUENCE [LARGE SCALE GENOMIC DNA]</scope>
</reference>
<dbReference type="PANTHER" id="PTHR31637:SF0">
    <property type="entry name" value="2,3-BISPHOSPHOGLYCERATE-INDEPENDENT PHOSPHOGLYCERATE MUTASE"/>
    <property type="match status" value="1"/>
</dbReference>
<evidence type="ECO:0000259" key="14">
    <source>
        <dbReference type="Pfam" id="PF01676"/>
    </source>
</evidence>
<dbReference type="InterPro" id="IPR036646">
    <property type="entry name" value="PGAM_B_sf"/>
</dbReference>
<dbReference type="PATRIC" id="fig|1618447.3.peg.419"/>
<comment type="cofactor">
    <cofactor evidence="2">
        <name>Mn(2+)</name>
        <dbReference type="ChEBI" id="CHEBI:29035"/>
    </cofactor>
</comment>
<dbReference type="HAMAP" id="MF_01038">
    <property type="entry name" value="GpmI"/>
    <property type="match status" value="1"/>
</dbReference>
<dbReference type="NCBIfam" id="TIGR01307">
    <property type="entry name" value="pgm_bpd_ind"/>
    <property type="match status" value="1"/>
</dbReference>
<sequence length="544" mass="60863">MKNTPIVLIILDGWGIAPEGPGNAISQSHCTAVPRLWNSYPHTTLAASGKSVGLPDGEPGNTETGHINIGAGRVVYQDLLRIDSTIENRTFFKNDAFIGAIRHAKEHHSNIHVMGLFSSTGVHASKNHLCAIMELCKEQHSGPVYLHLFTDGRDSPPRSAKKLFQDAHALCESFSFTKIATIMGRYYAMDRDRRWDRTQIAYAALTEGSQYTATNPVEAIEYAYKRNETDEFIKPTVILDSSGSPYPRIGNNDAVIFFNYRIDRPRQLTRAFVLSDFEQHISDFSFDPYAVKYYKKHIVTPPTVSTPFIRTKILQNLFFVTMTEYERDVPCIVAFPPQIINDSLGEIVANNEIRQLRICESEKERFVTYYFNCMREERFAGEDRLIIPSPKVATYDLMPHMSAGEVTDRLLDRLSLGVYGFIVVNFANPDMVGHTGNIQAAIKACKYVDTCVEKIVTSVLSKNGTCFITADHGNVEEMLTPTGGIDTEHSVFPVPFIAVNRQYMGKYIQLPTGKLGDIAPSMLYVMGVSVPDDMTGANLLKDII</sequence>
<dbReference type="Pfam" id="PF01676">
    <property type="entry name" value="Metalloenzyme"/>
    <property type="match status" value="1"/>
</dbReference>
<comment type="pathway">
    <text evidence="4 10">Carbohydrate degradation; glycolysis; pyruvate from D-glyceraldehyde 3-phosphate: step 3/5.</text>
</comment>
<evidence type="ECO:0000256" key="8">
    <source>
        <dbReference type="ARBA" id="ARBA00023211"/>
    </source>
</evidence>
<dbReference type="Gene3D" id="3.40.720.10">
    <property type="entry name" value="Alkaline Phosphatase, subunit A"/>
    <property type="match status" value="1"/>
</dbReference>
<evidence type="ECO:0000313" key="17">
    <source>
        <dbReference type="Proteomes" id="UP000034617"/>
    </source>
</evidence>
<feature type="binding site" evidence="10 12">
    <location>
        <begin position="153"/>
        <end position="154"/>
    </location>
    <ligand>
        <name>substrate</name>
    </ligand>
</feature>
<comment type="catalytic activity">
    <reaction evidence="1 10">
        <text>(2R)-2-phosphoglycerate = (2R)-3-phosphoglycerate</text>
        <dbReference type="Rhea" id="RHEA:15901"/>
        <dbReference type="ChEBI" id="CHEBI:58272"/>
        <dbReference type="ChEBI" id="CHEBI:58289"/>
        <dbReference type="EC" id="5.4.2.12"/>
    </reaction>
</comment>
<dbReference type="InterPro" id="IPR017850">
    <property type="entry name" value="Alkaline_phosphatase_core_sf"/>
</dbReference>
<protein>
    <recommendedName>
        <fullName evidence="10 11">2,3-bisphosphoglycerate-independent phosphoglycerate mutase</fullName>
        <shortName evidence="10">BPG-independent PGAM</shortName>
        <shortName evidence="10">Phosphoglyceromutase</shortName>
        <shortName evidence="10">iPGM</shortName>
        <ecNumber evidence="10 11">5.4.2.12</ecNumber>
    </recommendedName>
</protein>
<dbReference type="GO" id="GO:0030145">
    <property type="term" value="F:manganese ion binding"/>
    <property type="evidence" value="ECO:0007669"/>
    <property type="project" value="InterPro"/>
</dbReference>
<comment type="caution">
    <text evidence="16">The sequence shown here is derived from an EMBL/GenBank/DDBJ whole genome shotgun (WGS) entry which is preliminary data.</text>
</comment>
<evidence type="ECO:0000256" key="5">
    <source>
        <dbReference type="ARBA" id="ARBA00008819"/>
    </source>
</evidence>
<dbReference type="FunFam" id="3.40.1450.10:FF:000002">
    <property type="entry name" value="2,3-bisphosphoglycerate-independent phosphoglycerate mutase"/>
    <property type="match status" value="1"/>
</dbReference>
<organism evidence="16 17">
    <name type="scientific">Candidatus Gottesmanbacteria bacterium GW2011_GWB1_44_11c</name>
    <dbReference type="NCBI Taxonomy" id="1618447"/>
    <lineage>
        <taxon>Bacteria</taxon>
        <taxon>Candidatus Gottesmaniibacteriota</taxon>
    </lineage>
</organism>
<keyword evidence="7 10" id="KW-0324">Glycolysis</keyword>
<feature type="binding site" evidence="13">
    <location>
        <position position="489"/>
    </location>
    <ligand>
        <name>Mn(2+)</name>
        <dbReference type="ChEBI" id="CHEBI:29035"/>
        <label>1</label>
    </ligand>
</feature>
<dbReference type="Gene3D" id="3.40.1450.10">
    <property type="entry name" value="BPG-independent phosphoglycerate mutase, domain B"/>
    <property type="match status" value="1"/>
</dbReference>
<feature type="domain" description="Metalloenzyme" evidence="14">
    <location>
        <begin position="5"/>
        <end position="528"/>
    </location>
</feature>
<accession>A0A0G1GTR1</accession>